<dbReference type="HAMAP" id="MF_01006">
    <property type="entry name" value="Undec_diphosphatase"/>
    <property type="match status" value="1"/>
</dbReference>
<dbReference type="GO" id="GO:0071555">
    <property type="term" value="P:cell wall organization"/>
    <property type="evidence" value="ECO:0007669"/>
    <property type="project" value="UniProtKB-KW"/>
</dbReference>
<keyword evidence="14" id="KW-0133">Cell shape</keyword>
<dbReference type="eggNOG" id="COG1968">
    <property type="taxonomic scope" value="Bacteria"/>
</dbReference>
<evidence type="ECO:0000256" key="6">
    <source>
        <dbReference type="ARBA" id="ARBA00022692"/>
    </source>
</evidence>
<accession>A0A073IME6</accession>
<keyword evidence="14" id="KW-0961">Cell wall biogenesis/degradation</keyword>
<evidence type="ECO:0000256" key="7">
    <source>
        <dbReference type="ARBA" id="ARBA00022801"/>
    </source>
</evidence>
<evidence type="ECO:0000256" key="13">
    <source>
        <dbReference type="ARBA" id="ARBA00047594"/>
    </source>
</evidence>
<keyword evidence="8 14" id="KW-1133">Transmembrane helix</keyword>
<comment type="caution">
    <text evidence="15">The sequence shown here is derived from an EMBL/GenBank/DDBJ whole genome shotgun (WGS) entry which is preliminary data.</text>
</comment>
<sequence length="269" mass="28129">MNSNAILLGFIQGFTEFLPVSSSGHLALAKIFLGMEMPPLNYDLVLHVSTVLATLIFFAPDIAVLLIEWSSGFSNAQRRRSAGWSIGWAVIAGTVITAAIGLALKNFAEEASMNSIMVGAGLVVTGVVLLISRKMGNGCGHVAFTDGLYVGIAQGLAVFPGVSRSGMTIMAGLAAGLSKEAAFRFSFLLSIPAILGAALVQALEIGGWREFVSSLPSGWFLGALCAFASGLFSLFVLKKLVITSKWWLFGVYCLAAGVAAIGVTCLGAW</sequence>
<keyword evidence="16" id="KW-1185">Reference proteome</keyword>
<dbReference type="InterPro" id="IPR003824">
    <property type="entry name" value="UppP"/>
</dbReference>
<evidence type="ECO:0000256" key="3">
    <source>
        <dbReference type="ARBA" id="ARBA00012374"/>
    </source>
</evidence>
<evidence type="ECO:0000256" key="1">
    <source>
        <dbReference type="ARBA" id="ARBA00004651"/>
    </source>
</evidence>
<dbReference type="GO" id="GO:0009252">
    <property type="term" value="P:peptidoglycan biosynthetic process"/>
    <property type="evidence" value="ECO:0007669"/>
    <property type="project" value="UniProtKB-KW"/>
</dbReference>
<evidence type="ECO:0000256" key="4">
    <source>
        <dbReference type="ARBA" id="ARBA00021581"/>
    </source>
</evidence>
<feature type="transmembrane region" description="Helical" evidence="14">
    <location>
        <begin position="182"/>
        <end position="203"/>
    </location>
</feature>
<feature type="transmembrane region" description="Helical" evidence="14">
    <location>
        <begin position="143"/>
        <end position="162"/>
    </location>
</feature>
<dbReference type="PANTHER" id="PTHR30622:SF4">
    <property type="entry name" value="UNDECAPRENYL-DIPHOSPHATASE"/>
    <property type="match status" value="1"/>
</dbReference>
<feature type="transmembrane region" description="Helical" evidence="14">
    <location>
        <begin position="249"/>
        <end position="268"/>
    </location>
</feature>
<comment type="catalytic activity">
    <reaction evidence="13 14">
        <text>di-trans,octa-cis-undecaprenyl diphosphate + H2O = di-trans,octa-cis-undecaprenyl phosphate + phosphate + H(+)</text>
        <dbReference type="Rhea" id="RHEA:28094"/>
        <dbReference type="ChEBI" id="CHEBI:15377"/>
        <dbReference type="ChEBI" id="CHEBI:15378"/>
        <dbReference type="ChEBI" id="CHEBI:43474"/>
        <dbReference type="ChEBI" id="CHEBI:58405"/>
        <dbReference type="ChEBI" id="CHEBI:60392"/>
        <dbReference type="EC" id="3.6.1.27"/>
    </reaction>
</comment>
<dbReference type="EMBL" id="JMKI01000047">
    <property type="protein sequence ID" value="KEJ91493.1"/>
    <property type="molecule type" value="Genomic_DNA"/>
</dbReference>
<feature type="transmembrane region" description="Helical" evidence="14">
    <location>
        <begin position="215"/>
        <end position="237"/>
    </location>
</feature>
<reference evidence="15 16" key="1">
    <citation type="submission" date="2014-04" db="EMBL/GenBank/DDBJ databases">
        <title>Draft Genome Sequence of Synergistes jonesii.</title>
        <authorList>
            <person name="Coil D.A."/>
            <person name="Eisen J.A."/>
            <person name="Holland-Moritz H.E."/>
        </authorList>
    </citation>
    <scope>NUCLEOTIDE SEQUENCE [LARGE SCALE GENOMIC DNA]</scope>
    <source>
        <strain evidence="15 16">78-1</strain>
    </source>
</reference>
<dbReference type="OrthoDB" id="9808289at2"/>
<keyword evidence="6 14" id="KW-0812">Transmembrane</keyword>
<evidence type="ECO:0000313" key="15">
    <source>
        <dbReference type="EMBL" id="KEJ91493.1"/>
    </source>
</evidence>
<comment type="subcellular location">
    <subcellularLocation>
        <location evidence="1 14">Cell membrane</location>
        <topology evidence="1 14">Multi-pass membrane protein</topology>
    </subcellularLocation>
</comment>
<dbReference type="STRING" id="2754.EH55_09825"/>
<dbReference type="GO" id="GO:0046677">
    <property type="term" value="P:response to antibiotic"/>
    <property type="evidence" value="ECO:0007669"/>
    <property type="project" value="UniProtKB-UniRule"/>
</dbReference>
<feature type="transmembrane region" description="Helical" evidence="14">
    <location>
        <begin position="45"/>
        <end position="69"/>
    </location>
</feature>
<evidence type="ECO:0000256" key="10">
    <source>
        <dbReference type="ARBA" id="ARBA00023251"/>
    </source>
</evidence>
<feature type="transmembrane region" description="Helical" evidence="14">
    <location>
        <begin position="111"/>
        <end position="131"/>
    </location>
</feature>
<evidence type="ECO:0000256" key="8">
    <source>
        <dbReference type="ARBA" id="ARBA00022989"/>
    </source>
</evidence>
<evidence type="ECO:0000256" key="12">
    <source>
        <dbReference type="ARBA" id="ARBA00032932"/>
    </source>
</evidence>
<dbReference type="GO" id="GO:0008360">
    <property type="term" value="P:regulation of cell shape"/>
    <property type="evidence" value="ECO:0007669"/>
    <property type="project" value="UniProtKB-KW"/>
</dbReference>
<dbReference type="Pfam" id="PF02673">
    <property type="entry name" value="BacA"/>
    <property type="match status" value="1"/>
</dbReference>
<evidence type="ECO:0000256" key="14">
    <source>
        <dbReference type="HAMAP-Rule" id="MF_01006"/>
    </source>
</evidence>
<comment type="similarity">
    <text evidence="2 14">Belongs to the UppP family.</text>
</comment>
<keyword evidence="14" id="KW-0573">Peptidoglycan synthesis</keyword>
<dbReference type="PATRIC" id="fig|2754.20.peg.940"/>
<gene>
    <name evidence="14" type="primary">uppP</name>
    <name evidence="15" type="ORF">EH55_09825</name>
</gene>
<evidence type="ECO:0000256" key="9">
    <source>
        <dbReference type="ARBA" id="ARBA00023136"/>
    </source>
</evidence>
<keyword evidence="10 14" id="KW-0046">Antibiotic resistance</keyword>
<organism evidence="15 16">
    <name type="scientific">Synergistes jonesii</name>
    <dbReference type="NCBI Taxonomy" id="2754"/>
    <lineage>
        <taxon>Bacteria</taxon>
        <taxon>Thermotogati</taxon>
        <taxon>Synergistota</taxon>
        <taxon>Synergistia</taxon>
        <taxon>Synergistales</taxon>
        <taxon>Synergistaceae</taxon>
        <taxon>Synergistes</taxon>
    </lineage>
</organism>
<keyword evidence="9 14" id="KW-0472">Membrane</keyword>
<dbReference type="GeneID" id="90984403"/>
<feature type="transmembrane region" description="Helical" evidence="14">
    <location>
        <begin position="81"/>
        <end position="105"/>
    </location>
</feature>
<evidence type="ECO:0000256" key="5">
    <source>
        <dbReference type="ARBA" id="ARBA00022475"/>
    </source>
</evidence>
<keyword evidence="5 14" id="KW-1003">Cell membrane</keyword>
<dbReference type="EC" id="3.6.1.27" evidence="3 14"/>
<proteinExistence type="inferred from homology"/>
<protein>
    <recommendedName>
        <fullName evidence="4 14">Undecaprenyl-diphosphatase</fullName>
        <ecNumber evidence="3 14">3.6.1.27</ecNumber>
    </recommendedName>
    <alternativeName>
        <fullName evidence="12 14">Bacitracin resistance protein</fullName>
    </alternativeName>
    <alternativeName>
        <fullName evidence="11 14">Undecaprenyl pyrophosphate phosphatase</fullName>
    </alternativeName>
</protein>
<dbReference type="AlphaFoldDB" id="A0A073IME6"/>
<dbReference type="GO" id="GO:0050380">
    <property type="term" value="F:undecaprenyl-diphosphatase activity"/>
    <property type="evidence" value="ECO:0007669"/>
    <property type="project" value="UniProtKB-UniRule"/>
</dbReference>
<evidence type="ECO:0000256" key="2">
    <source>
        <dbReference type="ARBA" id="ARBA00010621"/>
    </source>
</evidence>
<keyword evidence="7 14" id="KW-0378">Hydrolase</keyword>
<comment type="miscellaneous">
    <text evidence="14">Bacitracin is thought to be involved in the inhibition of peptidoglycan synthesis by sequestering undecaprenyl diphosphate, thereby reducing the pool of lipid carrier available.</text>
</comment>
<name>A0A073IME6_9BACT</name>
<evidence type="ECO:0000256" key="11">
    <source>
        <dbReference type="ARBA" id="ARBA00032707"/>
    </source>
</evidence>
<comment type="function">
    <text evidence="14">Catalyzes the dephosphorylation of undecaprenyl diphosphate (UPP). Confers resistance to bacitracin.</text>
</comment>
<dbReference type="Proteomes" id="UP000027665">
    <property type="component" value="Unassembled WGS sequence"/>
</dbReference>
<evidence type="ECO:0000313" key="16">
    <source>
        <dbReference type="Proteomes" id="UP000027665"/>
    </source>
</evidence>
<dbReference type="GO" id="GO:0005886">
    <property type="term" value="C:plasma membrane"/>
    <property type="evidence" value="ECO:0007669"/>
    <property type="project" value="UniProtKB-SubCell"/>
</dbReference>
<dbReference type="PANTHER" id="PTHR30622">
    <property type="entry name" value="UNDECAPRENYL-DIPHOSPHATASE"/>
    <property type="match status" value="1"/>
</dbReference>
<dbReference type="RefSeq" id="WP_037977902.1">
    <property type="nucleotide sequence ID" value="NZ_JMKI01000047.1"/>
</dbReference>